<dbReference type="InterPro" id="IPR002099">
    <property type="entry name" value="MutL/Mlh/PMS"/>
</dbReference>
<dbReference type="PROSITE" id="PS00058">
    <property type="entry name" value="DNA_MISMATCH_REPAIR_1"/>
    <property type="match status" value="1"/>
</dbReference>
<dbReference type="InterPro" id="IPR014790">
    <property type="entry name" value="MutL_C"/>
</dbReference>
<proteinExistence type="inferred from homology"/>
<dbReference type="PANTHER" id="PTHR10073">
    <property type="entry name" value="DNA MISMATCH REPAIR PROTEIN MLH, PMS, MUTL"/>
    <property type="match status" value="1"/>
</dbReference>
<dbReference type="Gene3D" id="3.30.1540.20">
    <property type="entry name" value="MutL, C-terminal domain, dimerisation subdomain"/>
    <property type="match status" value="1"/>
</dbReference>
<dbReference type="InterPro" id="IPR042120">
    <property type="entry name" value="MutL_C_dimsub"/>
</dbReference>
<dbReference type="SMART" id="SM01340">
    <property type="entry name" value="DNA_mis_repair"/>
    <property type="match status" value="1"/>
</dbReference>
<dbReference type="EMBL" id="FOYM01000013">
    <property type="protein sequence ID" value="SFR06090.1"/>
    <property type="molecule type" value="Genomic_DNA"/>
</dbReference>
<feature type="region of interest" description="Disordered" evidence="5">
    <location>
        <begin position="374"/>
        <end position="418"/>
    </location>
</feature>
<dbReference type="InterPro" id="IPR036890">
    <property type="entry name" value="HATPase_C_sf"/>
</dbReference>
<dbReference type="GO" id="GO:0032300">
    <property type="term" value="C:mismatch repair complex"/>
    <property type="evidence" value="ECO:0007669"/>
    <property type="project" value="InterPro"/>
</dbReference>
<gene>
    <name evidence="4" type="primary">mutL</name>
    <name evidence="8" type="ORF">SAMN05660706_1136</name>
</gene>
<dbReference type="STRING" id="39060.SAMN05660706_1136"/>
<dbReference type="NCBIfam" id="TIGR00585">
    <property type="entry name" value="mutl"/>
    <property type="match status" value="1"/>
</dbReference>
<dbReference type="CDD" id="cd00782">
    <property type="entry name" value="MutL_Trans"/>
    <property type="match status" value="1"/>
</dbReference>
<feature type="compositionally biased region" description="Basic and acidic residues" evidence="5">
    <location>
        <begin position="388"/>
        <end position="398"/>
    </location>
</feature>
<dbReference type="InterPro" id="IPR014762">
    <property type="entry name" value="DNA_mismatch_repair_CS"/>
</dbReference>
<dbReference type="InterPro" id="IPR037198">
    <property type="entry name" value="MutL_C_sf"/>
</dbReference>
<comment type="similarity">
    <text evidence="1 4">Belongs to the DNA mismatch repair MutL/HexB family.</text>
</comment>
<evidence type="ECO:0000256" key="4">
    <source>
        <dbReference type="HAMAP-Rule" id="MF_00149"/>
    </source>
</evidence>
<dbReference type="GO" id="GO:0006298">
    <property type="term" value="P:mismatch repair"/>
    <property type="evidence" value="ECO:0007669"/>
    <property type="project" value="UniProtKB-UniRule"/>
</dbReference>
<dbReference type="HAMAP" id="MF_00149">
    <property type="entry name" value="DNA_mis_repair"/>
    <property type="match status" value="1"/>
</dbReference>
<dbReference type="Proteomes" id="UP000199584">
    <property type="component" value="Unassembled WGS sequence"/>
</dbReference>
<dbReference type="InterPro" id="IPR013507">
    <property type="entry name" value="DNA_mismatch_S5_2-like"/>
</dbReference>
<evidence type="ECO:0000259" key="6">
    <source>
        <dbReference type="SMART" id="SM00853"/>
    </source>
</evidence>
<dbReference type="RefSeq" id="WP_092483226.1">
    <property type="nucleotide sequence ID" value="NZ_FOYM01000013.1"/>
</dbReference>
<reference evidence="9" key="1">
    <citation type="submission" date="2016-10" db="EMBL/GenBank/DDBJ databases">
        <authorList>
            <person name="Varghese N."/>
            <person name="Submissions S."/>
        </authorList>
    </citation>
    <scope>NUCLEOTIDE SEQUENCE [LARGE SCALE GENOMIC DNA]</scope>
    <source>
        <strain evidence="9">DSM 3669</strain>
    </source>
</reference>
<dbReference type="Pfam" id="PF01119">
    <property type="entry name" value="DNA_mis_repair"/>
    <property type="match status" value="1"/>
</dbReference>
<evidence type="ECO:0000313" key="9">
    <source>
        <dbReference type="Proteomes" id="UP000199584"/>
    </source>
</evidence>
<evidence type="ECO:0000256" key="1">
    <source>
        <dbReference type="ARBA" id="ARBA00006082"/>
    </source>
</evidence>
<dbReference type="PANTHER" id="PTHR10073:SF12">
    <property type="entry name" value="DNA MISMATCH REPAIR PROTEIN MLH1"/>
    <property type="match status" value="1"/>
</dbReference>
<feature type="domain" description="DNA mismatch repair protein S5" evidence="7">
    <location>
        <begin position="218"/>
        <end position="336"/>
    </location>
</feature>
<name>A0A1I6DKX9_9FIRM</name>
<dbReference type="SMART" id="SM00853">
    <property type="entry name" value="MutL_C"/>
    <property type="match status" value="1"/>
</dbReference>
<dbReference type="InterPro" id="IPR042121">
    <property type="entry name" value="MutL_C_regsub"/>
</dbReference>
<dbReference type="Gene3D" id="3.30.1370.100">
    <property type="entry name" value="MutL, C-terminal domain, regulatory subdomain"/>
    <property type="match status" value="1"/>
</dbReference>
<dbReference type="CDD" id="cd16926">
    <property type="entry name" value="HATPase_MutL-MLH-PMS-like"/>
    <property type="match status" value="1"/>
</dbReference>
<dbReference type="AlphaFoldDB" id="A0A1I6DKX9"/>
<dbReference type="Pfam" id="PF13589">
    <property type="entry name" value="HATPase_c_3"/>
    <property type="match status" value="1"/>
</dbReference>
<dbReference type="SUPFAM" id="SSF54211">
    <property type="entry name" value="Ribosomal protein S5 domain 2-like"/>
    <property type="match status" value="1"/>
</dbReference>
<accession>A0A1I6DKX9</accession>
<dbReference type="InterPro" id="IPR014721">
    <property type="entry name" value="Ribsml_uS5_D2-typ_fold_subgr"/>
</dbReference>
<dbReference type="GO" id="GO:0140664">
    <property type="term" value="F:ATP-dependent DNA damage sensor activity"/>
    <property type="evidence" value="ECO:0007669"/>
    <property type="project" value="InterPro"/>
</dbReference>
<feature type="domain" description="MutL C-terminal dimerisation" evidence="6">
    <location>
        <begin position="441"/>
        <end position="583"/>
    </location>
</feature>
<keyword evidence="9" id="KW-1185">Reference proteome</keyword>
<dbReference type="GO" id="GO:0030983">
    <property type="term" value="F:mismatched DNA binding"/>
    <property type="evidence" value="ECO:0007669"/>
    <property type="project" value="InterPro"/>
</dbReference>
<sequence>MDDGRVERTMPKIMVLNEQTACRIAAGEVVERPVSVVKELVENSLDAGADLVNISITGGGIESITVVDNGCGISQEDTPLAFQRHATSKIKNAADLDRITTLGFRGEALPSIAAVADLTIKTRTPESSEGYYMHIRGGNMLDSGPAGCPVGTSIKVKDLFYNTPARRKYLKSKSTEGGLINDLVYKMALVRPRVRFVFIHNGREVLRSPGSGNIPDVLAAVYGLRAAKLMLPVNVVEAGIEIDGYVGKPELSRSTRQQITVAVNGRTVRSTTVNLALEDAYRGLLTVGRHPVAVLSIRLSPEKLDVNIHPAKMEIKMDREEELRSLVARAVRSVLRDTNLTPVISGVAPRTPKMAPTAEPFKLDLPVPQLVETLPRAEPAAAASGTSEEGRTNMDEHSSGLQPVSGADETSNERSAVAGEVGQVAEVPAGYRRTHFPDLRVAGQLMNAYIAAEGEGGVYIIDQHAAHERILFEKYIGMPGKAAPEVQYLLAPVNINLNNSEKELLREYKTSLKDLGFIFEDFGRNNYLLRGIPAHFSPGESERLVMDMVEEILEQGRVSKVAVEYAMAALLACKAAVKAGESLTMEAMQSLVDRLALADEPYTCPHGRPTIVSFTRRELDAMFKRT</sequence>
<keyword evidence="2 4" id="KW-0227">DNA damage</keyword>
<dbReference type="Gene3D" id="3.30.565.10">
    <property type="entry name" value="Histidine kinase-like ATPase, C-terminal domain"/>
    <property type="match status" value="1"/>
</dbReference>
<dbReference type="SUPFAM" id="SSF55874">
    <property type="entry name" value="ATPase domain of HSP90 chaperone/DNA topoisomerase II/histidine kinase"/>
    <property type="match status" value="1"/>
</dbReference>
<evidence type="ECO:0000313" key="8">
    <source>
        <dbReference type="EMBL" id="SFR06090.1"/>
    </source>
</evidence>
<dbReference type="Pfam" id="PF08676">
    <property type="entry name" value="MutL_C"/>
    <property type="match status" value="1"/>
</dbReference>
<evidence type="ECO:0000259" key="7">
    <source>
        <dbReference type="SMART" id="SM01340"/>
    </source>
</evidence>
<dbReference type="InterPro" id="IPR038973">
    <property type="entry name" value="MutL/Mlh/Pms-like"/>
</dbReference>
<dbReference type="GO" id="GO:0005524">
    <property type="term" value="F:ATP binding"/>
    <property type="evidence" value="ECO:0007669"/>
    <property type="project" value="InterPro"/>
</dbReference>
<evidence type="ECO:0000256" key="2">
    <source>
        <dbReference type="ARBA" id="ARBA00022763"/>
    </source>
</evidence>
<evidence type="ECO:0000256" key="3">
    <source>
        <dbReference type="ARBA" id="ARBA00023204"/>
    </source>
</evidence>
<dbReference type="FunFam" id="3.30.565.10:FF:000003">
    <property type="entry name" value="DNA mismatch repair endonuclease MutL"/>
    <property type="match status" value="1"/>
</dbReference>
<comment type="function">
    <text evidence="4">This protein is involved in the repair of mismatches in DNA. It is required for dam-dependent methyl-directed DNA mismatch repair. May act as a 'molecular matchmaker', a protein that promotes the formation of a stable complex between two or more DNA-binding proteins in an ATP-dependent manner without itself being part of a final effector complex.</text>
</comment>
<dbReference type="SUPFAM" id="SSF118116">
    <property type="entry name" value="DNA mismatch repair protein MutL"/>
    <property type="match status" value="1"/>
</dbReference>
<dbReference type="Gene3D" id="3.30.230.10">
    <property type="match status" value="1"/>
</dbReference>
<dbReference type="InterPro" id="IPR020568">
    <property type="entry name" value="Ribosomal_Su5_D2-typ_SF"/>
</dbReference>
<evidence type="ECO:0000256" key="5">
    <source>
        <dbReference type="SAM" id="MobiDB-lite"/>
    </source>
</evidence>
<dbReference type="OrthoDB" id="9763467at2"/>
<protein>
    <recommendedName>
        <fullName evidence="4">DNA mismatch repair protein MutL</fullName>
    </recommendedName>
</protein>
<dbReference type="GO" id="GO:0016887">
    <property type="term" value="F:ATP hydrolysis activity"/>
    <property type="evidence" value="ECO:0007669"/>
    <property type="project" value="InterPro"/>
</dbReference>
<organism evidence="8 9">
    <name type="scientific">Desulfoscipio geothermicus DSM 3669</name>
    <dbReference type="NCBI Taxonomy" id="1121426"/>
    <lineage>
        <taxon>Bacteria</taxon>
        <taxon>Bacillati</taxon>
        <taxon>Bacillota</taxon>
        <taxon>Clostridia</taxon>
        <taxon>Eubacteriales</taxon>
        <taxon>Desulfallaceae</taxon>
        <taxon>Desulfoscipio</taxon>
    </lineage>
</organism>
<dbReference type="InterPro" id="IPR020667">
    <property type="entry name" value="DNA_mismatch_repair_MutL"/>
</dbReference>
<keyword evidence="3 4" id="KW-0234">DNA repair</keyword>